<gene>
    <name evidence="1" type="ordered locus">CFU_2095</name>
</gene>
<protein>
    <recommendedName>
        <fullName evidence="3">Dithiol-disulfide oxidoreductase (DUF899 family)</fullName>
    </recommendedName>
</protein>
<accession>G0ABW9</accession>
<evidence type="ECO:0000313" key="1">
    <source>
        <dbReference type="EMBL" id="AEK61925.1"/>
    </source>
</evidence>
<reference evidence="1 2" key="5">
    <citation type="journal article" date="2011" name="ISME J.">
        <title>Dual transcriptional profiling of a bacterial/fungal confrontation: Collimonas fungivorans versus Aspergillus niger.</title>
        <authorList>
            <person name="Mela F."/>
            <person name="Fritsche K."/>
            <person name="de Boer W."/>
            <person name="van Veen J.A."/>
            <person name="de Graaff L.H."/>
            <person name="van den Berg M."/>
            <person name="Leveau J.H."/>
        </authorList>
    </citation>
    <scope>NUCLEOTIDE SEQUENCE [LARGE SCALE GENOMIC DNA]</scope>
    <source>
        <strain evidence="1 2">Ter331</strain>
    </source>
</reference>
<evidence type="ECO:0008006" key="3">
    <source>
        <dbReference type="Google" id="ProtNLM"/>
    </source>
</evidence>
<reference evidence="2" key="6">
    <citation type="submission" date="2011-05" db="EMBL/GenBank/DDBJ databases">
        <title>Complete sequence of Collimonas fungivorans Ter331.</title>
        <authorList>
            <person name="Leveau J.H."/>
        </authorList>
    </citation>
    <scope>NUCLEOTIDE SEQUENCE [LARGE SCALE GENOMIC DNA]</scope>
    <source>
        <strain evidence="2">Ter331</strain>
    </source>
</reference>
<reference evidence="1 2" key="1">
    <citation type="journal article" date="2004" name="Environ. Microbiol.">
        <title>Phylogeny-function analysis of (meta)genomic libraries: screening for expression of ribosomal RNA genes by large-insert library fluorescent in situ hybridization (LIL-FISH).</title>
        <authorList>
            <person name="Leveau J.H."/>
            <person name="Gerards S."/>
            <person name="de Boer W."/>
            <person name="van Veen J.A."/>
        </authorList>
    </citation>
    <scope>NUCLEOTIDE SEQUENCE [LARGE SCALE GENOMIC DNA]</scope>
    <source>
        <strain evidence="1 2">Ter331</strain>
    </source>
</reference>
<evidence type="ECO:0000313" key="2">
    <source>
        <dbReference type="Proteomes" id="UP000008392"/>
    </source>
</evidence>
<dbReference type="eggNOG" id="COG4312">
    <property type="taxonomic scope" value="Bacteria"/>
</dbReference>
<organism evidence="1 2">
    <name type="scientific">Collimonas fungivorans (strain Ter331)</name>
    <dbReference type="NCBI Taxonomy" id="1005048"/>
    <lineage>
        <taxon>Bacteria</taxon>
        <taxon>Pseudomonadati</taxon>
        <taxon>Pseudomonadota</taxon>
        <taxon>Betaproteobacteria</taxon>
        <taxon>Burkholderiales</taxon>
        <taxon>Oxalobacteraceae</taxon>
        <taxon>Collimonas</taxon>
    </lineage>
</organism>
<name>G0ABW9_COLFT</name>
<dbReference type="AlphaFoldDB" id="G0ABW9"/>
<keyword evidence="2" id="KW-1185">Reference proteome</keyword>
<dbReference type="EMBL" id="CP002745">
    <property type="protein sequence ID" value="AEK61925.1"/>
    <property type="molecule type" value="Genomic_DNA"/>
</dbReference>
<dbReference type="STRING" id="1005048.CFU_2095"/>
<reference evidence="1 2" key="4">
    <citation type="journal article" date="2010" name="Environ. Microbiol.">
        <title>The bacterial genus Collimonas: mycophagy, weathering and other adaptive solutions to life in oligotrophic soil environments.</title>
        <authorList>
            <person name="Leveau J.H."/>
            <person name="Uroz S."/>
            <person name="de Boer W."/>
        </authorList>
    </citation>
    <scope>NUCLEOTIDE SEQUENCE [LARGE SCALE GENOMIC DNA]</scope>
    <source>
        <strain evidence="1 2">Ter331</strain>
    </source>
</reference>
<dbReference type="Pfam" id="PF05988">
    <property type="entry name" value="DUF899"/>
    <property type="match status" value="1"/>
</dbReference>
<sequence>MLERHERQTEEPVMSTRPELQQLRFPGESAGYRSARAALLAEEMALRRQIESVAARRRALPPGGELKQDYRFVGADGPVHVSELFAPGKDTLAIYSFMYGPERKRPCPGCTHFLDGIDGQVRHIDQRLNFVVVAKRPLADLLAFAKERGWHGLHLLSTDGNSYDSDYFGDSSALSPQMRRQQDFKDGEEWDMPMLNVFHRSSDGVIRHTWGSEMLYVPSEPGQDYRHNDMLDPMWNLFDVMPEGRGDFQPRLSYA</sequence>
<reference evidence="1 2" key="3">
    <citation type="journal article" date="2008" name="FEMS Microbiol. Ecol.">
        <title>Identification and characterization of genes underlying chitinolysis in Collimonas fungivorans Ter331.</title>
        <authorList>
            <person name="Fritsche K."/>
            <person name="de Boer W."/>
            <person name="Gerards S."/>
            <person name="van den Berg M."/>
            <person name="van Veen J.A."/>
            <person name="Leveau J.H."/>
        </authorList>
    </citation>
    <scope>NUCLEOTIDE SEQUENCE [LARGE SCALE GENOMIC DNA]</scope>
    <source>
        <strain evidence="1 2">Ter331</strain>
    </source>
</reference>
<proteinExistence type="predicted"/>
<dbReference type="InterPro" id="IPR010296">
    <property type="entry name" value="DUF899_thioredox"/>
</dbReference>
<dbReference type="KEGG" id="cfu:CFU_2095"/>
<dbReference type="Proteomes" id="UP000008392">
    <property type="component" value="Chromosome"/>
</dbReference>
<reference evidence="1 2" key="2">
    <citation type="journal article" date="2006" name="J. Microbiol. Methods">
        <title>Genomic flank-sequencing of plasposon insertion sites for rapid identification of functional genes.</title>
        <authorList>
            <person name="Leveau J.H."/>
            <person name="Gerards S."/>
            <person name="Fritsche K."/>
            <person name="Zondag G."/>
            <person name="van Veen J.A."/>
        </authorList>
    </citation>
    <scope>NUCLEOTIDE SEQUENCE [LARGE SCALE GENOMIC DNA]</scope>
    <source>
        <strain evidence="1 2">Ter331</strain>
    </source>
</reference>
<dbReference type="HOGENOM" id="CLU_066898_0_0_4"/>